<dbReference type="EMBL" id="ML208349">
    <property type="protein sequence ID" value="TFK68553.1"/>
    <property type="molecule type" value="Genomic_DNA"/>
</dbReference>
<sequence>MAYNYQPFLPLNIPLPSLLPAAFFSFALTMLDIEDTLSIISSNDDETDPHTRIQTWLTHQCSLPLTALEDEHPEPCIPSSVSQQSGLRADSPLLGFPLLSDISEAIARITHEYVQDTHTASRDFKFCTPTAVIHTSSLPPSSATITLTFPQWFYFHWTSASFSLAFNNYFSRSRA</sequence>
<proteinExistence type="predicted"/>
<dbReference type="Proteomes" id="UP000308600">
    <property type="component" value="Unassembled WGS sequence"/>
</dbReference>
<name>A0ACD3ARI3_9AGAR</name>
<protein>
    <submittedName>
        <fullName evidence="1">Uncharacterized protein</fullName>
    </submittedName>
</protein>
<keyword evidence="2" id="KW-1185">Reference proteome</keyword>
<accession>A0ACD3ARI3</accession>
<evidence type="ECO:0000313" key="1">
    <source>
        <dbReference type="EMBL" id="TFK68553.1"/>
    </source>
</evidence>
<reference evidence="1 2" key="1">
    <citation type="journal article" date="2019" name="Nat. Ecol. Evol.">
        <title>Megaphylogeny resolves global patterns of mushroom evolution.</title>
        <authorList>
            <person name="Varga T."/>
            <person name="Krizsan K."/>
            <person name="Foldi C."/>
            <person name="Dima B."/>
            <person name="Sanchez-Garcia M."/>
            <person name="Sanchez-Ramirez S."/>
            <person name="Szollosi G.J."/>
            <person name="Szarkandi J.G."/>
            <person name="Papp V."/>
            <person name="Albert L."/>
            <person name="Andreopoulos W."/>
            <person name="Angelini C."/>
            <person name="Antonin V."/>
            <person name="Barry K.W."/>
            <person name="Bougher N.L."/>
            <person name="Buchanan P."/>
            <person name="Buyck B."/>
            <person name="Bense V."/>
            <person name="Catcheside P."/>
            <person name="Chovatia M."/>
            <person name="Cooper J."/>
            <person name="Damon W."/>
            <person name="Desjardin D."/>
            <person name="Finy P."/>
            <person name="Geml J."/>
            <person name="Haridas S."/>
            <person name="Hughes K."/>
            <person name="Justo A."/>
            <person name="Karasinski D."/>
            <person name="Kautmanova I."/>
            <person name="Kiss B."/>
            <person name="Kocsube S."/>
            <person name="Kotiranta H."/>
            <person name="LaButti K.M."/>
            <person name="Lechner B.E."/>
            <person name="Liimatainen K."/>
            <person name="Lipzen A."/>
            <person name="Lukacs Z."/>
            <person name="Mihaltcheva S."/>
            <person name="Morgado L.N."/>
            <person name="Niskanen T."/>
            <person name="Noordeloos M.E."/>
            <person name="Ohm R.A."/>
            <person name="Ortiz-Santana B."/>
            <person name="Ovrebo C."/>
            <person name="Racz N."/>
            <person name="Riley R."/>
            <person name="Savchenko A."/>
            <person name="Shiryaev A."/>
            <person name="Soop K."/>
            <person name="Spirin V."/>
            <person name="Szebenyi C."/>
            <person name="Tomsovsky M."/>
            <person name="Tulloss R.E."/>
            <person name="Uehling J."/>
            <person name="Grigoriev I.V."/>
            <person name="Vagvolgyi C."/>
            <person name="Papp T."/>
            <person name="Martin F.M."/>
            <person name="Miettinen O."/>
            <person name="Hibbett D.S."/>
            <person name="Nagy L.G."/>
        </authorList>
    </citation>
    <scope>NUCLEOTIDE SEQUENCE [LARGE SCALE GENOMIC DNA]</scope>
    <source>
        <strain evidence="1 2">NL-1719</strain>
    </source>
</reference>
<gene>
    <name evidence="1" type="ORF">BDN72DRAFT_675604</name>
</gene>
<organism evidence="1 2">
    <name type="scientific">Pluteus cervinus</name>
    <dbReference type="NCBI Taxonomy" id="181527"/>
    <lineage>
        <taxon>Eukaryota</taxon>
        <taxon>Fungi</taxon>
        <taxon>Dikarya</taxon>
        <taxon>Basidiomycota</taxon>
        <taxon>Agaricomycotina</taxon>
        <taxon>Agaricomycetes</taxon>
        <taxon>Agaricomycetidae</taxon>
        <taxon>Agaricales</taxon>
        <taxon>Pluteineae</taxon>
        <taxon>Pluteaceae</taxon>
        <taxon>Pluteus</taxon>
    </lineage>
</organism>
<evidence type="ECO:0000313" key="2">
    <source>
        <dbReference type="Proteomes" id="UP000308600"/>
    </source>
</evidence>